<evidence type="ECO:0000313" key="4">
    <source>
        <dbReference type="Proteomes" id="UP000239156"/>
    </source>
</evidence>
<feature type="region of interest" description="Disordered" evidence="1">
    <location>
        <begin position="64"/>
        <end position="108"/>
    </location>
</feature>
<feature type="compositionally biased region" description="Polar residues" evidence="1">
    <location>
        <begin position="94"/>
        <end position="108"/>
    </location>
</feature>
<feature type="region of interest" description="Disordered" evidence="1">
    <location>
        <begin position="231"/>
        <end position="288"/>
    </location>
</feature>
<dbReference type="Proteomes" id="UP000239156">
    <property type="component" value="Unassembled WGS sequence"/>
</dbReference>
<keyword evidence="2" id="KW-0732">Signal</keyword>
<dbReference type="VEuPathDB" id="FungiDB:PSHT_12969"/>
<dbReference type="VEuPathDB" id="FungiDB:PSTT_04004"/>
<protein>
    <recommendedName>
        <fullName evidence="5">Peptidase A1 domain-containing protein</fullName>
    </recommendedName>
</protein>
<sequence length="311" mass="33214">MKSSHVALVVSALAMTASGVSIGHLPPSPTKLSHSSTHESGRETQPITRRVVLLEAHWRAHISEPKSQRTCRGKRISLHLPSARPKRVNPKLVQPNSASKATTSIPTTAHSSDIPGFVDIALPDLNAGLARTVSGLAYSMNSAIGSGELELGTSATHSTQFFMSPIKNRPGTSLYRLRVPVMDSTTFQSVDHCATFPISPAGPLSLKKCGMMPGFSQTFSYDTASGELQPVYHDDSSSSLAANDQNVPSRQHNKRQFYRDSNCEPALAPLSKRDGSPSPSPSPSPSSAVLYFVPAEGVKTGAYLTPQNSNQ</sequence>
<evidence type="ECO:0000256" key="2">
    <source>
        <dbReference type="SAM" id="SignalP"/>
    </source>
</evidence>
<feature type="signal peptide" evidence="2">
    <location>
        <begin position="1"/>
        <end position="19"/>
    </location>
</feature>
<dbReference type="AlphaFoldDB" id="A0A2S4VU61"/>
<feature type="region of interest" description="Disordered" evidence="1">
    <location>
        <begin position="25"/>
        <end position="45"/>
    </location>
</feature>
<feature type="compositionally biased region" description="Polar residues" evidence="1">
    <location>
        <begin position="237"/>
        <end position="250"/>
    </location>
</feature>
<proteinExistence type="predicted"/>
<evidence type="ECO:0008006" key="5">
    <source>
        <dbReference type="Google" id="ProtNLM"/>
    </source>
</evidence>
<gene>
    <name evidence="3" type="ORF">PSTT_04004</name>
</gene>
<feature type="chain" id="PRO_5015523992" description="Peptidase A1 domain-containing protein" evidence="2">
    <location>
        <begin position="20"/>
        <end position="311"/>
    </location>
</feature>
<evidence type="ECO:0000256" key="1">
    <source>
        <dbReference type="SAM" id="MobiDB-lite"/>
    </source>
</evidence>
<name>A0A2S4VU61_9BASI</name>
<evidence type="ECO:0000313" key="3">
    <source>
        <dbReference type="EMBL" id="POW13045.1"/>
    </source>
</evidence>
<keyword evidence="4" id="KW-1185">Reference proteome</keyword>
<accession>A0A2S4VU61</accession>
<feature type="non-terminal residue" evidence="3">
    <location>
        <position position="311"/>
    </location>
</feature>
<organism evidence="3 4">
    <name type="scientific">Puccinia striiformis</name>
    <dbReference type="NCBI Taxonomy" id="27350"/>
    <lineage>
        <taxon>Eukaryota</taxon>
        <taxon>Fungi</taxon>
        <taxon>Dikarya</taxon>
        <taxon>Basidiomycota</taxon>
        <taxon>Pucciniomycotina</taxon>
        <taxon>Pucciniomycetes</taxon>
        <taxon>Pucciniales</taxon>
        <taxon>Pucciniaceae</taxon>
        <taxon>Puccinia</taxon>
    </lineage>
</organism>
<comment type="caution">
    <text evidence="3">The sequence shown here is derived from an EMBL/GenBank/DDBJ whole genome shotgun (WGS) entry which is preliminary data.</text>
</comment>
<dbReference type="EMBL" id="PKSL01000027">
    <property type="protein sequence ID" value="POW13045.1"/>
    <property type="molecule type" value="Genomic_DNA"/>
</dbReference>
<reference evidence="3" key="1">
    <citation type="submission" date="2017-12" db="EMBL/GenBank/DDBJ databases">
        <title>Gene loss provides genomic basis for host adaptation in cereal stripe rust fungi.</title>
        <authorList>
            <person name="Xia C."/>
        </authorList>
    </citation>
    <scope>NUCLEOTIDE SEQUENCE [LARGE SCALE GENOMIC DNA]</scope>
    <source>
        <strain evidence="3">93-210</strain>
    </source>
</reference>